<evidence type="ECO:0000256" key="1">
    <source>
        <dbReference type="SAM" id="MobiDB-lite"/>
    </source>
</evidence>
<comment type="caution">
    <text evidence="2">The sequence shown here is derived from an EMBL/GenBank/DDBJ whole genome shotgun (WGS) entry which is preliminary data.</text>
</comment>
<dbReference type="InterPro" id="IPR010593">
    <property type="entry name" value="DUF1159"/>
</dbReference>
<protein>
    <submittedName>
        <fullName evidence="2">DciA family protein</fullName>
    </submittedName>
</protein>
<evidence type="ECO:0000313" key="2">
    <source>
        <dbReference type="EMBL" id="MCT8970320.1"/>
    </source>
</evidence>
<dbReference type="EMBL" id="JALIDZ010000001">
    <property type="protein sequence ID" value="MCT8970320.1"/>
    <property type="molecule type" value="Genomic_DNA"/>
</dbReference>
<dbReference type="Proteomes" id="UP001320898">
    <property type="component" value="Unassembled WGS sequence"/>
</dbReference>
<proteinExistence type="predicted"/>
<dbReference type="AlphaFoldDB" id="A0AAW5QQS4"/>
<dbReference type="InterPro" id="IPR007922">
    <property type="entry name" value="DciA-like"/>
</dbReference>
<evidence type="ECO:0000313" key="3">
    <source>
        <dbReference type="Proteomes" id="UP001320898"/>
    </source>
</evidence>
<feature type="region of interest" description="Disordered" evidence="1">
    <location>
        <begin position="119"/>
        <end position="153"/>
    </location>
</feature>
<dbReference type="PIRSF" id="PIRSF032064">
    <property type="entry name" value="UCP032064"/>
    <property type="match status" value="1"/>
</dbReference>
<accession>A0AAW5QQS4</accession>
<organism evidence="2 3">
    <name type="scientific">Microbaculum marinisediminis</name>
    <dbReference type="NCBI Taxonomy" id="2931392"/>
    <lineage>
        <taxon>Bacteria</taxon>
        <taxon>Pseudomonadati</taxon>
        <taxon>Pseudomonadota</taxon>
        <taxon>Alphaproteobacteria</taxon>
        <taxon>Hyphomicrobiales</taxon>
        <taxon>Tepidamorphaceae</taxon>
        <taxon>Microbaculum</taxon>
    </lineage>
</organism>
<dbReference type="RefSeq" id="WP_261613892.1">
    <property type="nucleotide sequence ID" value="NZ_JALIDZ010000001.1"/>
</dbReference>
<gene>
    <name evidence="2" type="ORF">MUB46_00460</name>
</gene>
<sequence length="174" mass="18224">MSTGKKIKAKGPVRIDRIAETLLDPVVSRAGFSSTQILAAWPDIAGPDLAARSRPEKLRWPPRREGEVGTGASGGGATLVVRAEGGDAMDLHYASAAIVARVNAIFGWRAVERLSIRQAPVDTGPRSGQPDPAASAEPGDNTEDAALAGIDDPDLRAALGRLGTRIGRDRDTKP</sequence>
<dbReference type="Pfam" id="PF05258">
    <property type="entry name" value="DciA"/>
    <property type="match status" value="1"/>
</dbReference>
<keyword evidence="3" id="KW-1185">Reference proteome</keyword>
<name>A0AAW5QQS4_9HYPH</name>
<reference evidence="2 3" key="1">
    <citation type="submission" date="2022-04" db="EMBL/GenBank/DDBJ databases">
        <authorList>
            <person name="Ye Y.-Q."/>
            <person name="Du Z.-J."/>
        </authorList>
    </citation>
    <scope>NUCLEOTIDE SEQUENCE [LARGE SCALE GENOMIC DNA]</scope>
    <source>
        <strain evidence="2 3">A6E488</strain>
    </source>
</reference>